<dbReference type="Proteomes" id="UP001152607">
    <property type="component" value="Unassembled WGS sequence"/>
</dbReference>
<protein>
    <submittedName>
        <fullName evidence="1">Uncharacterized protein</fullName>
    </submittedName>
</protein>
<proteinExistence type="predicted"/>
<sequence length="83" mass="9134">MCKPFRETVIAAGARPLRNRFPHALLPPSLTSQCCFTLMVEYSYLGVVFTPALPLLAPSPPRNRRFPTAGLTSQRPAILPGRV</sequence>
<organism evidence="1 2">
    <name type="scientific">Periconia digitata</name>
    <dbReference type="NCBI Taxonomy" id="1303443"/>
    <lineage>
        <taxon>Eukaryota</taxon>
        <taxon>Fungi</taxon>
        <taxon>Dikarya</taxon>
        <taxon>Ascomycota</taxon>
        <taxon>Pezizomycotina</taxon>
        <taxon>Dothideomycetes</taxon>
        <taxon>Pleosporomycetidae</taxon>
        <taxon>Pleosporales</taxon>
        <taxon>Massarineae</taxon>
        <taxon>Periconiaceae</taxon>
        <taxon>Periconia</taxon>
    </lineage>
</organism>
<gene>
    <name evidence="1" type="ORF">PDIGIT_LOCUS14883</name>
</gene>
<evidence type="ECO:0000313" key="1">
    <source>
        <dbReference type="EMBL" id="CAI6341683.1"/>
    </source>
</evidence>
<comment type="caution">
    <text evidence="1">The sequence shown here is derived from an EMBL/GenBank/DDBJ whole genome shotgun (WGS) entry which is preliminary data.</text>
</comment>
<dbReference type="AlphaFoldDB" id="A0A9W4UWK7"/>
<accession>A0A9W4UWK7</accession>
<dbReference type="EMBL" id="CAOQHR010000012">
    <property type="protein sequence ID" value="CAI6341683.1"/>
    <property type="molecule type" value="Genomic_DNA"/>
</dbReference>
<evidence type="ECO:0000313" key="2">
    <source>
        <dbReference type="Proteomes" id="UP001152607"/>
    </source>
</evidence>
<keyword evidence="2" id="KW-1185">Reference proteome</keyword>
<name>A0A9W4UWK7_9PLEO</name>
<reference evidence="1" key="1">
    <citation type="submission" date="2023-01" db="EMBL/GenBank/DDBJ databases">
        <authorList>
            <person name="Van Ghelder C."/>
            <person name="Rancurel C."/>
        </authorList>
    </citation>
    <scope>NUCLEOTIDE SEQUENCE</scope>
    <source>
        <strain evidence="1">CNCM I-4278</strain>
    </source>
</reference>